<keyword evidence="1 2" id="KW-0677">Repeat</keyword>
<dbReference type="InterPro" id="IPR044217">
    <property type="entry name" value="CLPT1/2"/>
</dbReference>
<evidence type="ECO:0000313" key="4">
    <source>
        <dbReference type="EMBL" id="MBW4659545.1"/>
    </source>
</evidence>
<dbReference type="FunFam" id="1.10.1780.10:FF:000004">
    <property type="entry name" value="ATP-dependent Clp protease ATP-binding subunit ClpC"/>
    <property type="match status" value="1"/>
</dbReference>
<protein>
    <submittedName>
        <fullName evidence="4">Caspase family protein</fullName>
    </submittedName>
</protein>
<evidence type="ECO:0000259" key="3">
    <source>
        <dbReference type="PROSITE" id="PS51903"/>
    </source>
</evidence>
<feature type="domain" description="Clp R" evidence="3">
    <location>
        <begin position="393"/>
        <end position="534"/>
    </location>
</feature>
<dbReference type="InterPro" id="IPR029030">
    <property type="entry name" value="Caspase-like_dom_sf"/>
</dbReference>
<dbReference type="InterPro" id="IPR011600">
    <property type="entry name" value="Pept_C14_caspase"/>
</dbReference>
<dbReference type="PROSITE" id="PS00018">
    <property type="entry name" value="EF_HAND_1"/>
    <property type="match status" value="1"/>
</dbReference>
<dbReference type="AlphaFoldDB" id="A0A951QBR7"/>
<dbReference type="PANTHER" id="PTHR47016">
    <property type="entry name" value="ATP-DEPENDENT CLP PROTEASE ATP-BINDING SUBUNIT CLPT1, CHLOROPLASTIC"/>
    <property type="match status" value="1"/>
</dbReference>
<dbReference type="SUPFAM" id="SSF81923">
    <property type="entry name" value="Double Clp-N motif"/>
    <property type="match status" value="1"/>
</dbReference>
<organism evidence="4 5">
    <name type="scientific">Drouetiella hepatica Uher 2000/2452</name>
    <dbReference type="NCBI Taxonomy" id="904376"/>
    <lineage>
        <taxon>Bacteria</taxon>
        <taxon>Bacillati</taxon>
        <taxon>Cyanobacteriota</taxon>
        <taxon>Cyanophyceae</taxon>
        <taxon>Oculatellales</taxon>
        <taxon>Oculatellaceae</taxon>
        <taxon>Drouetiella</taxon>
    </lineage>
</organism>
<dbReference type="InterPro" id="IPR036628">
    <property type="entry name" value="Clp_N_dom_sf"/>
</dbReference>
<dbReference type="Gene3D" id="1.10.1780.10">
    <property type="entry name" value="Clp, N-terminal domain"/>
    <property type="match status" value="1"/>
</dbReference>
<dbReference type="PROSITE" id="PS51903">
    <property type="entry name" value="CLP_R"/>
    <property type="match status" value="1"/>
</dbReference>
<dbReference type="Pfam" id="PF02861">
    <property type="entry name" value="Clp_N"/>
    <property type="match status" value="1"/>
</dbReference>
<dbReference type="GO" id="GO:0006508">
    <property type="term" value="P:proteolysis"/>
    <property type="evidence" value="ECO:0007669"/>
    <property type="project" value="InterPro"/>
</dbReference>
<dbReference type="NCBIfam" id="NF047832">
    <property type="entry name" value="caspase_w_EACC1"/>
    <property type="match status" value="1"/>
</dbReference>
<reference evidence="4" key="1">
    <citation type="submission" date="2021-05" db="EMBL/GenBank/DDBJ databases">
        <authorList>
            <person name="Pietrasiak N."/>
            <person name="Ward R."/>
            <person name="Stajich J.E."/>
            <person name="Kurbessoian T."/>
        </authorList>
    </citation>
    <scope>NUCLEOTIDE SEQUENCE</scope>
    <source>
        <strain evidence="4">UHER 2000/2452</strain>
    </source>
</reference>
<dbReference type="PANTHER" id="PTHR47016:SF5">
    <property type="entry name" value="CLP DOMAIN SUPERFAMILY PROTEIN"/>
    <property type="match status" value="1"/>
</dbReference>
<dbReference type="EMBL" id="JAHHHD010000012">
    <property type="protein sequence ID" value="MBW4659545.1"/>
    <property type="molecule type" value="Genomic_DNA"/>
</dbReference>
<dbReference type="InterPro" id="IPR004176">
    <property type="entry name" value="Clp_R_N"/>
</dbReference>
<evidence type="ECO:0000256" key="2">
    <source>
        <dbReference type="PROSITE-ProRule" id="PRU01251"/>
    </source>
</evidence>
<dbReference type="GO" id="GO:0004197">
    <property type="term" value="F:cysteine-type endopeptidase activity"/>
    <property type="evidence" value="ECO:0007669"/>
    <property type="project" value="InterPro"/>
</dbReference>
<dbReference type="Gene3D" id="3.40.50.1460">
    <property type="match status" value="1"/>
</dbReference>
<evidence type="ECO:0000256" key="1">
    <source>
        <dbReference type="ARBA" id="ARBA00022737"/>
    </source>
</evidence>
<dbReference type="InterPro" id="IPR018247">
    <property type="entry name" value="EF_Hand_1_Ca_BS"/>
</dbReference>
<dbReference type="Pfam" id="PF00656">
    <property type="entry name" value="Peptidase_C14"/>
    <property type="match status" value="1"/>
</dbReference>
<name>A0A951QBR7_9CYAN</name>
<sequence length="534" mass="59115">MVKIALLIGVSEYEPGLDTLPSAINDVTAMQQVLVNPEMGDFADVAVTVLQNPSRQAMEDAIYTLFVNRQKDDLVLLYFSGHGVVDDSGEFYFTSRFTRREQGRLVPTTAVAARSVRDWMEQSRSQHKVIILDSCFSGAFAKGVKAKDSGSVNPEQFLGGKGTAILTASTSTQYALTQEGFELSVYTHYLVEGIRTGGADQDDDGFIAVEELHTYASSKVKEAAPAMTPEFYPVKEGYKILLAKSPKDDPQLKYRKQVEQRAYQGRFSIPARRLLNSFRLQLGLTAEAAEAIEVEVLQPYREYQRKLQEYEQTLIEALQAETPLSQRTLNDLKDYQQHLALEDADIQPIHEQVTGSSLVQPIVTPETYSPIQPSASEKPSSNQQAGKVKLITFERFTEKGIKVIALAQEEARRLGHNYVGPEQILLGLIGEGTGVAAKVLKSESVTLKNARIVVEKIIGRGSGFVAVEIPFTPRAKKILELSVAEARQLGRNYIGTEHLLLGILEEDEGVAARALENLGVDRERLRNKVLQQIS</sequence>
<comment type="caution">
    <text evidence="4">The sequence shown here is derived from an EMBL/GenBank/DDBJ whole genome shotgun (WGS) entry which is preliminary data.</text>
</comment>
<reference evidence="4" key="2">
    <citation type="journal article" date="2022" name="Microbiol. Resour. Announc.">
        <title>Metagenome Sequencing to Explore Phylogenomics of Terrestrial Cyanobacteria.</title>
        <authorList>
            <person name="Ward R.D."/>
            <person name="Stajich J.E."/>
            <person name="Johansen J.R."/>
            <person name="Huntemann M."/>
            <person name="Clum A."/>
            <person name="Foster B."/>
            <person name="Foster B."/>
            <person name="Roux S."/>
            <person name="Palaniappan K."/>
            <person name="Varghese N."/>
            <person name="Mukherjee S."/>
            <person name="Reddy T.B.K."/>
            <person name="Daum C."/>
            <person name="Copeland A."/>
            <person name="Chen I.A."/>
            <person name="Ivanova N.N."/>
            <person name="Kyrpides N.C."/>
            <person name="Shapiro N."/>
            <person name="Eloe-Fadrosh E.A."/>
            <person name="Pietrasiak N."/>
        </authorList>
    </citation>
    <scope>NUCLEOTIDE SEQUENCE</scope>
    <source>
        <strain evidence="4">UHER 2000/2452</strain>
    </source>
</reference>
<gene>
    <name evidence="4" type="ORF">KME15_12790</name>
</gene>
<dbReference type="Proteomes" id="UP000757435">
    <property type="component" value="Unassembled WGS sequence"/>
</dbReference>
<dbReference type="SUPFAM" id="SSF52129">
    <property type="entry name" value="Caspase-like"/>
    <property type="match status" value="1"/>
</dbReference>
<proteinExistence type="predicted"/>
<accession>A0A951QBR7</accession>
<evidence type="ECO:0000313" key="5">
    <source>
        <dbReference type="Proteomes" id="UP000757435"/>
    </source>
</evidence>